<reference evidence="1 2" key="1">
    <citation type="submission" date="2015-01" db="EMBL/GenBank/DDBJ databases">
        <title>Evolution of Trichinella species and genotypes.</title>
        <authorList>
            <person name="Korhonen P.K."/>
            <person name="Edoardo P."/>
            <person name="Giuseppe L.R."/>
            <person name="Gasser R.B."/>
        </authorList>
    </citation>
    <scope>NUCLEOTIDE SEQUENCE [LARGE SCALE GENOMIC DNA]</scope>
    <source>
        <strain evidence="1">ISS120</strain>
    </source>
</reference>
<accession>A0A0V1DC75</accession>
<keyword evidence="2" id="KW-1185">Reference proteome</keyword>
<proteinExistence type="predicted"/>
<name>A0A0V1DC75_TRIBR</name>
<dbReference type="EMBL" id="JYDI01000014">
    <property type="protein sequence ID" value="KRY59229.1"/>
    <property type="molecule type" value="Genomic_DNA"/>
</dbReference>
<comment type="caution">
    <text evidence="1">The sequence shown here is derived from an EMBL/GenBank/DDBJ whole genome shotgun (WGS) entry which is preliminary data.</text>
</comment>
<dbReference type="AlphaFoldDB" id="A0A0V1DC75"/>
<organism evidence="1 2">
    <name type="scientific">Trichinella britovi</name>
    <name type="common">Parasitic roundworm</name>
    <dbReference type="NCBI Taxonomy" id="45882"/>
    <lineage>
        <taxon>Eukaryota</taxon>
        <taxon>Metazoa</taxon>
        <taxon>Ecdysozoa</taxon>
        <taxon>Nematoda</taxon>
        <taxon>Enoplea</taxon>
        <taxon>Dorylaimia</taxon>
        <taxon>Trichinellida</taxon>
        <taxon>Trichinellidae</taxon>
        <taxon>Trichinella</taxon>
    </lineage>
</organism>
<gene>
    <name evidence="1" type="ORF">T03_3830</name>
</gene>
<dbReference type="Proteomes" id="UP000054653">
    <property type="component" value="Unassembled WGS sequence"/>
</dbReference>
<evidence type="ECO:0000313" key="1">
    <source>
        <dbReference type="EMBL" id="KRY59229.1"/>
    </source>
</evidence>
<evidence type="ECO:0000313" key="2">
    <source>
        <dbReference type="Proteomes" id="UP000054653"/>
    </source>
</evidence>
<protein>
    <submittedName>
        <fullName evidence="1">Uncharacterized protein</fullName>
    </submittedName>
</protein>
<sequence>MPPPGWADARKSAAEAISRTGAAGCTLEWASAGGTGGAYDMLSTVAQN</sequence>